<reference evidence="2 3" key="1">
    <citation type="journal article" date="2020" name="Nature">
        <title>Six reference-quality genomes reveal evolution of bat adaptations.</title>
        <authorList>
            <person name="Jebb D."/>
            <person name="Huang Z."/>
            <person name="Pippel M."/>
            <person name="Hughes G.M."/>
            <person name="Lavrichenko K."/>
            <person name="Devanna P."/>
            <person name="Winkler S."/>
            <person name="Jermiin L.S."/>
            <person name="Skirmuntt E.C."/>
            <person name="Katzourakis A."/>
            <person name="Burkitt-Gray L."/>
            <person name="Ray D.A."/>
            <person name="Sullivan K.A.M."/>
            <person name="Roscito J.G."/>
            <person name="Kirilenko B.M."/>
            <person name="Davalos L.M."/>
            <person name="Corthals A.P."/>
            <person name="Power M.L."/>
            <person name="Jones G."/>
            <person name="Ransome R.D."/>
            <person name="Dechmann D.K.N."/>
            <person name="Locatelli A.G."/>
            <person name="Puechmaille S.J."/>
            <person name="Fedrigo O."/>
            <person name="Jarvis E.D."/>
            <person name="Hiller M."/>
            <person name="Vernes S.C."/>
            <person name="Myers E.W."/>
            <person name="Teeling E.C."/>
        </authorList>
    </citation>
    <scope>NUCLEOTIDE SEQUENCE [LARGE SCALE GENOMIC DNA]</scope>
    <source>
        <strain evidence="2">MRouAeg1</strain>
        <tissue evidence="2">Muscle</tissue>
    </source>
</reference>
<name>A0A7J8HRI4_ROUAE</name>
<comment type="caution">
    <text evidence="2">The sequence shown here is derived from an EMBL/GenBank/DDBJ whole genome shotgun (WGS) entry which is preliminary data.</text>
</comment>
<dbReference type="EMBL" id="JACASE010000004">
    <property type="protein sequence ID" value="KAF6474913.1"/>
    <property type="molecule type" value="Genomic_DNA"/>
</dbReference>
<dbReference type="AlphaFoldDB" id="A0A7J8HRI4"/>
<dbReference type="Proteomes" id="UP000593571">
    <property type="component" value="Unassembled WGS sequence"/>
</dbReference>
<evidence type="ECO:0000313" key="2">
    <source>
        <dbReference type="EMBL" id="KAF6474913.1"/>
    </source>
</evidence>
<dbReference type="Pfam" id="PF01391">
    <property type="entry name" value="Collagen"/>
    <property type="match status" value="1"/>
</dbReference>
<gene>
    <name evidence="2" type="ORF">HJG63_011038</name>
</gene>
<evidence type="ECO:0000256" key="1">
    <source>
        <dbReference type="SAM" id="MobiDB-lite"/>
    </source>
</evidence>
<accession>A0A7J8HRI4</accession>
<organism evidence="2 3">
    <name type="scientific">Rousettus aegyptiacus</name>
    <name type="common">Egyptian fruit bat</name>
    <name type="synonym">Pteropus aegyptiacus</name>
    <dbReference type="NCBI Taxonomy" id="9407"/>
    <lineage>
        <taxon>Eukaryota</taxon>
        <taxon>Metazoa</taxon>
        <taxon>Chordata</taxon>
        <taxon>Craniata</taxon>
        <taxon>Vertebrata</taxon>
        <taxon>Euteleostomi</taxon>
        <taxon>Mammalia</taxon>
        <taxon>Eutheria</taxon>
        <taxon>Laurasiatheria</taxon>
        <taxon>Chiroptera</taxon>
        <taxon>Yinpterochiroptera</taxon>
        <taxon>Pteropodoidea</taxon>
        <taxon>Pteropodidae</taxon>
        <taxon>Rousettinae</taxon>
        <taxon>Rousettus</taxon>
    </lineage>
</organism>
<sequence length="169" mass="18289">MSSLKVRITELPALEMELQAQCLALPGLDQKKRGNHKACCFLTPPPPPLFPPPLFREGRSALLSQDMKNLILELETTQPPCMQGSLGSPGPPGPQGPPGLPGKTGAKGEKGELGRPGRKVWSVPFCQHCLGNCARHACECVCTSWGEGTSSTLRWPPTPRWTVMAWPSR</sequence>
<feature type="compositionally biased region" description="Pro residues" evidence="1">
    <location>
        <begin position="89"/>
        <end position="100"/>
    </location>
</feature>
<evidence type="ECO:0000313" key="3">
    <source>
        <dbReference type="Proteomes" id="UP000593571"/>
    </source>
</evidence>
<keyword evidence="3" id="KW-1185">Reference proteome</keyword>
<proteinExistence type="predicted"/>
<feature type="compositionally biased region" description="Basic and acidic residues" evidence="1">
    <location>
        <begin position="106"/>
        <end position="115"/>
    </location>
</feature>
<dbReference type="InterPro" id="IPR008160">
    <property type="entry name" value="Collagen"/>
</dbReference>
<protein>
    <submittedName>
        <fullName evidence="2">Uncharacterized protein</fullName>
    </submittedName>
</protein>
<feature type="region of interest" description="Disordered" evidence="1">
    <location>
        <begin position="79"/>
        <end position="116"/>
    </location>
</feature>